<evidence type="ECO:0000259" key="1">
    <source>
        <dbReference type="Pfam" id="PF08242"/>
    </source>
</evidence>
<dbReference type="Proteomes" id="UP001205843">
    <property type="component" value="Unassembled WGS sequence"/>
</dbReference>
<keyword evidence="3" id="KW-1185">Reference proteome</keyword>
<gene>
    <name evidence="2" type="ORF">J2T57_003567</name>
</gene>
<dbReference type="PANTHER" id="PTHR12843">
    <property type="entry name" value="PROTEIN-LYSINE N-METHYLTRANSFERASE METTL10"/>
    <property type="match status" value="1"/>
</dbReference>
<dbReference type="Gene3D" id="3.40.50.150">
    <property type="entry name" value="Vaccinia Virus protein VP39"/>
    <property type="match status" value="1"/>
</dbReference>
<accession>A0AAE3G7U1</accession>
<keyword evidence="2" id="KW-0808">Transferase</keyword>
<name>A0AAE3G7U1_9GAMM</name>
<dbReference type="CDD" id="cd02440">
    <property type="entry name" value="AdoMet_MTases"/>
    <property type="match status" value="1"/>
</dbReference>
<sequence length="211" mass="23595">MQGFDRKTHWQNVYEQKKTTEVSWFQARPAVSLDLIANCCLDPADPIIDVGGGASVLVDYLFAQGHTNLTVLDISGAALAASRNRLGANAGAVKWVESDVTTYSPEIRYTLWHDRAVFHFLTDAEDRRRYVETLKNALRVGGHLILASFAIGGPEKCSGLPIVQYDARKLQSEFGPGFELVEERAESHVTPAHRVQDFAYFRFRHIEEKGS</sequence>
<dbReference type="Pfam" id="PF08242">
    <property type="entry name" value="Methyltransf_12"/>
    <property type="match status" value="1"/>
</dbReference>
<comment type="caution">
    <text evidence="2">The sequence shown here is derived from an EMBL/GenBank/DDBJ whole genome shotgun (WGS) entry which is preliminary data.</text>
</comment>
<dbReference type="GO" id="GO:0032259">
    <property type="term" value="P:methylation"/>
    <property type="evidence" value="ECO:0007669"/>
    <property type="project" value="UniProtKB-KW"/>
</dbReference>
<protein>
    <submittedName>
        <fullName evidence="2">SAM-dependent methyltransferase</fullName>
    </submittedName>
</protein>
<evidence type="ECO:0000313" key="3">
    <source>
        <dbReference type="Proteomes" id="UP001205843"/>
    </source>
</evidence>
<dbReference type="SUPFAM" id="SSF53335">
    <property type="entry name" value="S-adenosyl-L-methionine-dependent methyltransferases"/>
    <property type="match status" value="1"/>
</dbReference>
<reference evidence="2" key="1">
    <citation type="submission" date="2022-03" db="EMBL/GenBank/DDBJ databases">
        <title>Genomic Encyclopedia of Type Strains, Phase III (KMG-III): the genomes of soil and plant-associated and newly described type strains.</title>
        <authorList>
            <person name="Whitman W."/>
        </authorList>
    </citation>
    <scope>NUCLEOTIDE SEQUENCE</scope>
    <source>
        <strain evidence="2">ANL 6-2</strain>
    </source>
</reference>
<dbReference type="InterPro" id="IPR029063">
    <property type="entry name" value="SAM-dependent_MTases_sf"/>
</dbReference>
<dbReference type="RefSeq" id="WP_253482459.1">
    <property type="nucleotide sequence ID" value="NZ_JALJXV010000009.1"/>
</dbReference>
<dbReference type="EMBL" id="JALJXV010000009">
    <property type="protein sequence ID" value="MCP1676406.1"/>
    <property type="molecule type" value="Genomic_DNA"/>
</dbReference>
<keyword evidence="2" id="KW-0489">Methyltransferase</keyword>
<evidence type="ECO:0000313" key="2">
    <source>
        <dbReference type="EMBL" id="MCP1676406.1"/>
    </source>
</evidence>
<dbReference type="GO" id="GO:0008168">
    <property type="term" value="F:methyltransferase activity"/>
    <property type="evidence" value="ECO:0007669"/>
    <property type="project" value="UniProtKB-KW"/>
</dbReference>
<dbReference type="InterPro" id="IPR013217">
    <property type="entry name" value="Methyltransf_12"/>
</dbReference>
<dbReference type="AlphaFoldDB" id="A0AAE3G7U1"/>
<dbReference type="PANTHER" id="PTHR12843:SF5">
    <property type="entry name" value="EEF1A LYSINE METHYLTRANSFERASE 2"/>
    <property type="match status" value="1"/>
</dbReference>
<feature type="domain" description="Methyltransferase type 12" evidence="1">
    <location>
        <begin position="48"/>
        <end position="144"/>
    </location>
</feature>
<organism evidence="2 3">
    <name type="scientific">Natronocella acetinitrilica</name>
    <dbReference type="NCBI Taxonomy" id="414046"/>
    <lineage>
        <taxon>Bacteria</taxon>
        <taxon>Pseudomonadati</taxon>
        <taxon>Pseudomonadota</taxon>
        <taxon>Gammaproteobacteria</taxon>
        <taxon>Chromatiales</taxon>
        <taxon>Ectothiorhodospiraceae</taxon>
        <taxon>Natronocella</taxon>
    </lineage>
</organism>
<proteinExistence type="predicted"/>